<keyword evidence="3" id="KW-1185">Reference proteome</keyword>
<feature type="transmembrane region" description="Helical" evidence="1">
    <location>
        <begin position="80"/>
        <end position="97"/>
    </location>
</feature>
<evidence type="ECO:0000256" key="1">
    <source>
        <dbReference type="SAM" id="Phobius"/>
    </source>
</evidence>
<reference evidence="2" key="2">
    <citation type="submission" date="2025-09" db="UniProtKB">
        <authorList>
            <consortium name="Ensembl"/>
        </authorList>
    </citation>
    <scope>IDENTIFICATION</scope>
</reference>
<organism evidence="2 3">
    <name type="scientific">Oncorhynchus tshawytscha</name>
    <name type="common">Chinook salmon</name>
    <name type="synonym">Salmo tshawytscha</name>
    <dbReference type="NCBI Taxonomy" id="74940"/>
    <lineage>
        <taxon>Eukaryota</taxon>
        <taxon>Metazoa</taxon>
        <taxon>Chordata</taxon>
        <taxon>Craniata</taxon>
        <taxon>Vertebrata</taxon>
        <taxon>Euteleostomi</taxon>
        <taxon>Actinopterygii</taxon>
        <taxon>Neopterygii</taxon>
        <taxon>Teleostei</taxon>
        <taxon>Protacanthopterygii</taxon>
        <taxon>Salmoniformes</taxon>
        <taxon>Salmonidae</taxon>
        <taxon>Salmoninae</taxon>
        <taxon>Oncorhynchus</taxon>
    </lineage>
</organism>
<evidence type="ECO:0000313" key="3">
    <source>
        <dbReference type="Proteomes" id="UP000694402"/>
    </source>
</evidence>
<dbReference type="GeneTree" id="ENSGT01000000221046"/>
<accession>A0A8C8C3K4</accession>
<dbReference type="AlphaFoldDB" id="A0A8C8C3K4"/>
<keyword evidence="1" id="KW-0812">Transmembrane</keyword>
<keyword evidence="1" id="KW-0472">Membrane</keyword>
<sequence>MARRNPVFDKLIKVGLSQKIEGGIQQKWEKEIRLDCDSPTTICESTFKNKYFVTHPYLNGRLHLSHTFCLITFKILCEKCILHIALYFIVVCCWFPLLEREAMPISIGVALYRKLAVHIIHDQFPDEEEENPKFADEFMFKDKSKGIEVNILCKYQLILCTTCRLER</sequence>
<dbReference type="Proteomes" id="UP000694402">
    <property type="component" value="Unassembled WGS sequence"/>
</dbReference>
<name>A0A8C8C3K4_ONCTS</name>
<evidence type="ECO:0000313" key="2">
    <source>
        <dbReference type="Ensembl" id="ENSOTSP00005006283.1"/>
    </source>
</evidence>
<proteinExistence type="predicted"/>
<keyword evidence="1" id="KW-1133">Transmembrane helix</keyword>
<dbReference type="Ensembl" id="ENSOTST00005006974.2">
    <property type="protein sequence ID" value="ENSOTSP00005006283.1"/>
    <property type="gene ID" value="ENSOTSG00005003611.2"/>
</dbReference>
<protein>
    <recommendedName>
        <fullName evidence="4">Leucyl-tRNA synthetase</fullName>
    </recommendedName>
</protein>
<reference evidence="2" key="1">
    <citation type="submission" date="2025-08" db="UniProtKB">
        <authorList>
            <consortium name="Ensembl"/>
        </authorList>
    </citation>
    <scope>IDENTIFICATION</scope>
</reference>
<evidence type="ECO:0008006" key="4">
    <source>
        <dbReference type="Google" id="ProtNLM"/>
    </source>
</evidence>